<evidence type="ECO:0000313" key="1">
    <source>
        <dbReference type="EMBL" id="MDV6299000.1"/>
    </source>
</evidence>
<proteinExistence type="predicted"/>
<evidence type="ECO:0000313" key="2">
    <source>
        <dbReference type="Proteomes" id="UP001185873"/>
    </source>
</evidence>
<protein>
    <submittedName>
        <fullName evidence="1">Uncharacterized protein</fullName>
    </submittedName>
</protein>
<accession>A0AAE4QVM3</accession>
<reference evidence="1" key="1">
    <citation type="submission" date="2023-10" db="EMBL/GenBank/DDBJ databases">
        <title>Development of a sustainable strategy for remediation of hydrocarbon-contaminated territories based on the waste exchange concept.</title>
        <authorList>
            <person name="Krivoruchko A."/>
        </authorList>
    </citation>
    <scope>NUCLEOTIDE SEQUENCE</scope>
    <source>
        <strain evidence="1">IEGM 1175</strain>
    </source>
</reference>
<organism evidence="1 2">
    <name type="scientific">Dietzia maris</name>
    <dbReference type="NCBI Taxonomy" id="37915"/>
    <lineage>
        <taxon>Bacteria</taxon>
        <taxon>Bacillati</taxon>
        <taxon>Actinomycetota</taxon>
        <taxon>Actinomycetes</taxon>
        <taxon>Mycobacteriales</taxon>
        <taxon>Dietziaceae</taxon>
        <taxon>Dietzia</taxon>
    </lineage>
</organism>
<dbReference type="EMBL" id="JAWLKJ010000002">
    <property type="protein sequence ID" value="MDV6299000.1"/>
    <property type="molecule type" value="Genomic_DNA"/>
</dbReference>
<dbReference type="RefSeq" id="WP_317469543.1">
    <property type="nucleotide sequence ID" value="NZ_JAWLKJ010000002.1"/>
</dbReference>
<sequence length="214" mass="23056">MIVEPPVVQPPAPPYEWKPLPVAVGFEGGLNADMKNEIGGNRRGGVHLTVDSGLGRKDDPVLLNRRAPLAEGTSITARIELEGAEFAGTWANVFRDGKAGTMQPDGTFVPIEPGCNLEKLEIEPNVIELAWTPKLVKAESGDYFRCVDPFHFHLKYPGGSPGQPVTATFTVTATDPSGAPVRVQGTPGTVYKGFDYLYASNEGNLTWESSAFWA</sequence>
<gene>
    <name evidence="1" type="ORF">R3P82_07710</name>
</gene>
<dbReference type="AlphaFoldDB" id="A0AAE4QVM3"/>
<name>A0AAE4QVM3_9ACTN</name>
<comment type="caution">
    <text evidence="1">The sequence shown here is derived from an EMBL/GenBank/DDBJ whole genome shotgun (WGS) entry which is preliminary data.</text>
</comment>
<dbReference type="Proteomes" id="UP001185873">
    <property type="component" value="Unassembled WGS sequence"/>
</dbReference>